<dbReference type="PANTHER" id="PTHR11462:SF35">
    <property type="entry name" value="TRANSCRIPTION FACTOR JRA"/>
    <property type="match status" value="1"/>
</dbReference>
<dbReference type="InterPro" id="IPR050946">
    <property type="entry name" value="AP-1_TF_bZIP"/>
</dbReference>
<keyword evidence="2" id="KW-0238">DNA-binding</keyword>
<dbReference type="CDD" id="cd12193">
    <property type="entry name" value="bZIP_GCN4"/>
    <property type="match status" value="1"/>
</dbReference>
<sequence length="225" mass="24103">MPAAAASSAAACRQVACPGDGVDDYLGLWPSSGGPGFDLGLTDGGLASNGYHDDVDTLPFVQFDDSFTFDASLLNLDLDLATGGQTGTTFSSYSIPPVPALQTQPIEDLNLASLDNSPPLSLPLPPTSYASSASASTPYTSTRPSVSPPKRPLDFPEDDQIVLKRQRNTLAARKYRQKRVDRITELESAVEQLKAEKDELRLKLAKSEAETAALREIMRMKGLSK</sequence>
<dbReference type="GO" id="GO:0000981">
    <property type="term" value="F:DNA-binding transcription factor activity, RNA polymerase II-specific"/>
    <property type="evidence" value="ECO:0007669"/>
    <property type="project" value="TreeGrafter"/>
</dbReference>
<keyword evidence="8" id="KW-1185">Reference proteome</keyword>
<name>A0A420Y5P5_9PEZI</name>
<feature type="domain" description="BZIP" evidence="6">
    <location>
        <begin position="158"/>
        <end position="221"/>
    </location>
</feature>
<evidence type="ECO:0000256" key="3">
    <source>
        <dbReference type="ARBA" id="ARBA00023163"/>
    </source>
</evidence>
<keyword evidence="1" id="KW-0805">Transcription regulation</keyword>
<dbReference type="PROSITE" id="PS50217">
    <property type="entry name" value="BZIP"/>
    <property type="match status" value="1"/>
</dbReference>
<feature type="coiled-coil region" evidence="4">
    <location>
        <begin position="176"/>
        <end position="217"/>
    </location>
</feature>
<evidence type="ECO:0000256" key="2">
    <source>
        <dbReference type="ARBA" id="ARBA00023125"/>
    </source>
</evidence>
<keyword evidence="4" id="KW-0175">Coiled coil</keyword>
<dbReference type="GO" id="GO:0001080">
    <property type="term" value="P:nitrogen catabolite activation of transcription from RNA polymerase II promoter"/>
    <property type="evidence" value="ECO:0007669"/>
    <property type="project" value="TreeGrafter"/>
</dbReference>
<dbReference type="InterPro" id="IPR046347">
    <property type="entry name" value="bZIP_sf"/>
</dbReference>
<evidence type="ECO:0000259" key="6">
    <source>
        <dbReference type="PROSITE" id="PS50217"/>
    </source>
</evidence>
<feature type="compositionally biased region" description="Low complexity" evidence="5">
    <location>
        <begin position="127"/>
        <end position="145"/>
    </location>
</feature>
<dbReference type="GO" id="GO:1903833">
    <property type="term" value="P:positive regulation of cellular response to amino acid starvation"/>
    <property type="evidence" value="ECO:0007669"/>
    <property type="project" value="TreeGrafter"/>
</dbReference>
<dbReference type="STRING" id="177199.A0A420Y5P5"/>
<dbReference type="GO" id="GO:0000978">
    <property type="term" value="F:RNA polymerase II cis-regulatory region sequence-specific DNA binding"/>
    <property type="evidence" value="ECO:0007669"/>
    <property type="project" value="TreeGrafter"/>
</dbReference>
<evidence type="ECO:0000256" key="4">
    <source>
        <dbReference type="SAM" id="Coils"/>
    </source>
</evidence>
<comment type="caution">
    <text evidence="7">The sequence shown here is derived from an EMBL/GenBank/DDBJ whole genome shotgun (WGS) entry which is preliminary data.</text>
</comment>
<dbReference type="GO" id="GO:0005667">
    <property type="term" value="C:transcription regulator complex"/>
    <property type="evidence" value="ECO:0007669"/>
    <property type="project" value="TreeGrafter"/>
</dbReference>
<dbReference type="OrthoDB" id="2257100at2759"/>
<dbReference type="AlphaFoldDB" id="A0A420Y5P5"/>
<evidence type="ECO:0000313" key="8">
    <source>
        <dbReference type="Proteomes" id="UP000275385"/>
    </source>
</evidence>
<evidence type="ECO:0000256" key="5">
    <source>
        <dbReference type="SAM" id="MobiDB-lite"/>
    </source>
</evidence>
<dbReference type="SUPFAM" id="SSF57959">
    <property type="entry name" value="Leucine zipper domain"/>
    <property type="match status" value="1"/>
</dbReference>
<reference evidence="7 8" key="1">
    <citation type="submission" date="2018-08" db="EMBL/GenBank/DDBJ databases">
        <title>Draft genome of the lignicolous fungus Coniochaeta pulveracea.</title>
        <authorList>
            <person name="Borstlap C.J."/>
            <person name="De Witt R.N."/>
            <person name="Botha A."/>
            <person name="Volschenk H."/>
        </authorList>
    </citation>
    <scope>NUCLEOTIDE SEQUENCE [LARGE SCALE GENOMIC DNA]</scope>
    <source>
        <strain evidence="7 8">CAB683</strain>
    </source>
</reference>
<dbReference type="InterPro" id="IPR004827">
    <property type="entry name" value="bZIP"/>
</dbReference>
<dbReference type="EMBL" id="QVQW01000046">
    <property type="protein sequence ID" value="RKU43183.1"/>
    <property type="molecule type" value="Genomic_DNA"/>
</dbReference>
<organism evidence="7 8">
    <name type="scientific">Coniochaeta pulveracea</name>
    <dbReference type="NCBI Taxonomy" id="177199"/>
    <lineage>
        <taxon>Eukaryota</taxon>
        <taxon>Fungi</taxon>
        <taxon>Dikarya</taxon>
        <taxon>Ascomycota</taxon>
        <taxon>Pezizomycotina</taxon>
        <taxon>Sordariomycetes</taxon>
        <taxon>Sordariomycetidae</taxon>
        <taxon>Coniochaetales</taxon>
        <taxon>Coniochaetaceae</taxon>
        <taxon>Coniochaeta</taxon>
    </lineage>
</organism>
<keyword evidence="3" id="KW-0804">Transcription</keyword>
<feature type="region of interest" description="Disordered" evidence="5">
    <location>
        <begin position="111"/>
        <end position="157"/>
    </location>
</feature>
<dbReference type="Pfam" id="PF07716">
    <property type="entry name" value="bZIP_2"/>
    <property type="match status" value="1"/>
</dbReference>
<gene>
    <name evidence="7" type="ORF">DL546_004919</name>
</gene>
<proteinExistence type="predicted"/>
<dbReference type="SMART" id="SM00338">
    <property type="entry name" value="BRLZ"/>
    <property type="match status" value="1"/>
</dbReference>
<evidence type="ECO:0000256" key="1">
    <source>
        <dbReference type="ARBA" id="ARBA00023015"/>
    </source>
</evidence>
<dbReference type="Proteomes" id="UP000275385">
    <property type="component" value="Unassembled WGS sequence"/>
</dbReference>
<protein>
    <recommendedName>
        <fullName evidence="6">BZIP domain-containing protein</fullName>
    </recommendedName>
</protein>
<dbReference type="PANTHER" id="PTHR11462">
    <property type="entry name" value="JUN TRANSCRIPTION FACTOR-RELATED"/>
    <property type="match status" value="1"/>
</dbReference>
<dbReference type="PROSITE" id="PS00036">
    <property type="entry name" value="BZIP_BASIC"/>
    <property type="match status" value="1"/>
</dbReference>
<accession>A0A420Y5P5</accession>
<evidence type="ECO:0000313" key="7">
    <source>
        <dbReference type="EMBL" id="RKU43183.1"/>
    </source>
</evidence>
<dbReference type="Gene3D" id="3.30.160.60">
    <property type="entry name" value="Classic Zinc Finger"/>
    <property type="match status" value="1"/>
</dbReference>